<evidence type="ECO:0000313" key="3">
    <source>
        <dbReference type="EMBL" id="KHJ77327.1"/>
    </source>
</evidence>
<reference evidence="3 4" key="1">
    <citation type="submission" date="2014-03" db="EMBL/GenBank/DDBJ databases">
        <title>Draft genome of the hookworm Oesophagostomum dentatum.</title>
        <authorList>
            <person name="Mitreva M."/>
        </authorList>
    </citation>
    <scope>NUCLEOTIDE SEQUENCE [LARGE SCALE GENOMIC DNA]</scope>
    <source>
        <strain evidence="3 4">OD-Hann</strain>
    </source>
</reference>
<evidence type="ECO:0000256" key="2">
    <source>
        <dbReference type="SAM" id="SignalP"/>
    </source>
</evidence>
<organism evidence="3 4">
    <name type="scientific">Oesophagostomum dentatum</name>
    <name type="common">Nodular worm</name>
    <dbReference type="NCBI Taxonomy" id="61180"/>
    <lineage>
        <taxon>Eukaryota</taxon>
        <taxon>Metazoa</taxon>
        <taxon>Ecdysozoa</taxon>
        <taxon>Nematoda</taxon>
        <taxon>Chromadorea</taxon>
        <taxon>Rhabditida</taxon>
        <taxon>Rhabditina</taxon>
        <taxon>Rhabditomorpha</taxon>
        <taxon>Strongyloidea</taxon>
        <taxon>Strongylidae</taxon>
        <taxon>Oesophagostomum</taxon>
    </lineage>
</organism>
<feature type="region of interest" description="Disordered" evidence="1">
    <location>
        <begin position="48"/>
        <end position="78"/>
    </location>
</feature>
<evidence type="ECO:0000313" key="4">
    <source>
        <dbReference type="Proteomes" id="UP000053660"/>
    </source>
</evidence>
<name>A0A0B1S1E6_OESDE</name>
<evidence type="ECO:0000256" key="1">
    <source>
        <dbReference type="SAM" id="MobiDB-lite"/>
    </source>
</evidence>
<dbReference type="Proteomes" id="UP000053660">
    <property type="component" value="Unassembled WGS sequence"/>
</dbReference>
<keyword evidence="4" id="KW-1185">Reference proteome</keyword>
<gene>
    <name evidence="3" type="ORF">OESDEN_23054</name>
</gene>
<dbReference type="EMBL" id="KN610873">
    <property type="protein sequence ID" value="KHJ77327.1"/>
    <property type="molecule type" value="Genomic_DNA"/>
</dbReference>
<keyword evidence="2" id="KW-0732">Signal</keyword>
<protein>
    <submittedName>
        <fullName evidence="3">Uncharacterized protein</fullName>
    </submittedName>
</protein>
<accession>A0A0B1S1E6</accession>
<feature type="chain" id="PRO_5012384558" evidence="2">
    <location>
        <begin position="16"/>
        <end position="90"/>
    </location>
</feature>
<proteinExistence type="predicted"/>
<dbReference type="AlphaFoldDB" id="A0A0B1S1E6"/>
<dbReference type="OrthoDB" id="5855651at2759"/>
<feature type="signal peptide" evidence="2">
    <location>
        <begin position="1"/>
        <end position="15"/>
    </location>
</feature>
<sequence length="90" mass="10494">MCVMFDCALIALTCAFLNHEEDLSEDDQEVDVFESFENIHGRLMRDSQTQTIREQQKNHSEKSVQTLPHLEQSPEERRAAKVKFLHQSDC</sequence>